<feature type="domain" description="DJ-1/PfpI" evidence="3">
    <location>
        <begin position="4"/>
        <end position="165"/>
    </location>
</feature>
<dbReference type="PANTHER" id="PTHR48094">
    <property type="entry name" value="PROTEIN/NUCLEIC ACID DEGLYCASE DJ-1-RELATED"/>
    <property type="match status" value="1"/>
</dbReference>
<dbReference type="GO" id="GO:0023051">
    <property type="term" value="P:regulation of signaling"/>
    <property type="evidence" value="ECO:0007669"/>
    <property type="project" value="UniProtKB-ARBA"/>
</dbReference>
<dbReference type="CTD" id="11315"/>
<dbReference type="InterPro" id="IPR050325">
    <property type="entry name" value="Prot/Nucl_acid_deglycase"/>
</dbReference>
<dbReference type="GO" id="GO:0005634">
    <property type="term" value="C:nucleus"/>
    <property type="evidence" value="ECO:0007669"/>
    <property type="project" value="TreeGrafter"/>
</dbReference>
<dbReference type="Pfam" id="PF01965">
    <property type="entry name" value="DJ-1_PfpI"/>
    <property type="match status" value="1"/>
</dbReference>
<comment type="subcellular location">
    <subcellularLocation>
        <location evidence="1">Cytoplasm</location>
    </subcellularLocation>
</comment>
<dbReference type="GO" id="GO:0005739">
    <property type="term" value="C:mitochondrion"/>
    <property type="evidence" value="ECO:0007669"/>
    <property type="project" value="TreeGrafter"/>
</dbReference>
<organism evidence="5">
    <name type="scientific">Schistosoma haematobium</name>
    <name type="common">Blood fluke</name>
    <dbReference type="NCBI Taxonomy" id="6185"/>
    <lineage>
        <taxon>Eukaryota</taxon>
        <taxon>Metazoa</taxon>
        <taxon>Spiralia</taxon>
        <taxon>Lophotrochozoa</taxon>
        <taxon>Platyhelminthes</taxon>
        <taxon>Trematoda</taxon>
        <taxon>Digenea</taxon>
        <taxon>Strigeidida</taxon>
        <taxon>Schistosomatoidea</taxon>
        <taxon>Schistosomatidae</taxon>
        <taxon>Schistosoma</taxon>
    </lineage>
</organism>
<evidence type="ECO:0000259" key="3">
    <source>
        <dbReference type="Pfam" id="PF01965"/>
    </source>
</evidence>
<reference evidence="4" key="2">
    <citation type="journal article" date="2019" name="Gigascience">
        <title>High-quality Schistosoma haematobium genome achieved by single-molecule and long-range sequencing.</title>
        <authorList>
            <person name="Stroehlein A.J."/>
            <person name="Korhonen P.K."/>
            <person name="Chong T.M."/>
            <person name="Lim Y.L."/>
            <person name="Chan K.G."/>
            <person name="Webster B."/>
            <person name="Rollinson D."/>
            <person name="Brindley P.J."/>
            <person name="Gasser R.B."/>
            <person name="Young N.D."/>
        </authorList>
    </citation>
    <scope>NUCLEOTIDE SEQUENCE</scope>
</reference>
<sequence>MSATALLILSEGAEEIEAVTVADVLARAGVNVTVGGLQGDGVVKGSNGVCIKPNVSLSSVSSQLFDLVVMPGGMGGSNAMASSKLVGQILKEHEKHGKYIAAICAAPIALESHKIAIGKKLTSYPGFEDKLPSYTYCEDKVVVDDKLVTSRGPGTALAFAMKLVELLCGKSKAQTLTKGMLVSL</sequence>
<accession>A0A095C8I8</accession>
<dbReference type="GO" id="GO:0010646">
    <property type="term" value="P:regulation of cell communication"/>
    <property type="evidence" value="ECO:0007669"/>
    <property type="project" value="UniProtKB-ARBA"/>
</dbReference>
<dbReference type="Gene3D" id="3.40.50.880">
    <property type="match status" value="1"/>
</dbReference>
<evidence type="ECO:0000256" key="1">
    <source>
        <dbReference type="ARBA" id="ARBA00004496"/>
    </source>
</evidence>
<dbReference type="SUPFAM" id="SSF52317">
    <property type="entry name" value="Class I glutamine amidotransferase-like"/>
    <property type="match status" value="1"/>
</dbReference>
<dbReference type="GeneID" id="24594261"/>
<dbReference type="KEGG" id="shx:MS3_00007117"/>
<dbReference type="NCBIfam" id="TIGR01383">
    <property type="entry name" value="not_thiJ"/>
    <property type="match status" value="1"/>
</dbReference>
<dbReference type="GO" id="GO:0046295">
    <property type="term" value="P:glycolate biosynthetic process"/>
    <property type="evidence" value="ECO:0007669"/>
    <property type="project" value="TreeGrafter"/>
</dbReference>
<dbReference type="RefSeq" id="XP_012798288.1">
    <property type="nucleotide sequence ID" value="XM_012942834.2"/>
</dbReference>
<dbReference type="STRING" id="6185.A0A095C8I8"/>
<keyword evidence="2" id="KW-0963">Cytoplasm</keyword>
<dbReference type="FunFam" id="3.40.50.880:FF:000022">
    <property type="entry name" value="protein deglycase DJ-1"/>
    <property type="match status" value="1"/>
</dbReference>
<dbReference type="PANTHER" id="PTHR48094:SF12">
    <property type="entry name" value="PARKINSON DISEASE PROTEIN 7 HOMOLOG"/>
    <property type="match status" value="1"/>
</dbReference>
<reference evidence="4" key="3">
    <citation type="submission" date="2021-06" db="EMBL/GenBank/DDBJ databases">
        <title>Chromosome-level genome assembly for S. haematobium.</title>
        <authorList>
            <person name="Stroehlein A.J."/>
        </authorList>
    </citation>
    <scope>NUCLEOTIDE SEQUENCE</scope>
</reference>
<dbReference type="GO" id="GO:1903189">
    <property type="term" value="P:glyoxal metabolic process"/>
    <property type="evidence" value="ECO:0007669"/>
    <property type="project" value="TreeGrafter"/>
</dbReference>
<evidence type="ECO:0000313" key="5">
    <source>
        <dbReference type="EMBL" id="KGB38528.1"/>
    </source>
</evidence>
<reference evidence="4" key="4">
    <citation type="journal article" date="2022" name="PLoS Pathog.">
        <title>Chromosome-level genome of Schistosoma haematobium underpins genome-wide explorations of molecular variation.</title>
        <authorList>
            <person name="Stroehlein A.J."/>
            <person name="Korhonen P.K."/>
            <person name="Lee V.V."/>
            <person name="Ralph S.A."/>
            <person name="Mentink-Kane M."/>
            <person name="You H."/>
            <person name="McManus D.P."/>
            <person name="Tchuente L.T."/>
            <person name="Stothard J.R."/>
            <person name="Kaur P."/>
            <person name="Dudchenko O."/>
            <person name="Aiden E.L."/>
            <person name="Yang B."/>
            <person name="Yang H."/>
            <person name="Emery A.M."/>
            <person name="Webster B.L."/>
            <person name="Brindley P.J."/>
            <person name="Rollinson D."/>
            <person name="Chang B.C.H."/>
            <person name="Gasser R.B."/>
            <person name="Young N.D."/>
        </authorList>
    </citation>
    <scope>NUCLEOTIDE SEQUENCE</scope>
</reference>
<proteinExistence type="predicted"/>
<dbReference type="InterPro" id="IPR029062">
    <property type="entry name" value="Class_I_gatase-like"/>
</dbReference>
<dbReference type="EMBL" id="KL251034">
    <property type="protein sequence ID" value="KGB38528.1"/>
    <property type="molecule type" value="Genomic_DNA"/>
</dbReference>
<dbReference type="CDD" id="cd03135">
    <property type="entry name" value="GATase1_DJ-1"/>
    <property type="match status" value="1"/>
</dbReference>
<name>A0A095C8I8_SCHHA</name>
<evidence type="ECO:0000313" key="4">
    <source>
        <dbReference type="EMBL" id="KAH9586065.1"/>
    </source>
</evidence>
<protein>
    <submittedName>
        <fullName evidence="5">Protein DJ-1</fullName>
    </submittedName>
    <submittedName>
        <fullName evidence="4">Protein deglycase DJ-1zDJ-1</fullName>
    </submittedName>
</protein>
<dbReference type="GO" id="GO:0006979">
    <property type="term" value="P:response to oxidative stress"/>
    <property type="evidence" value="ECO:0007669"/>
    <property type="project" value="TreeGrafter"/>
</dbReference>
<dbReference type="OrthoDB" id="543156at2759"/>
<evidence type="ECO:0000256" key="2">
    <source>
        <dbReference type="ARBA" id="ARBA00022490"/>
    </source>
</evidence>
<dbReference type="EMBL" id="AMPZ03000004">
    <property type="protein sequence ID" value="KAH9586065.1"/>
    <property type="molecule type" value="Genomic_DNA"/>
</dbReference>
<keyword evidence="6" id="KW-1185">Reference proteome</keyword>
<gene>
    <name evidence="4" type="primary">PARK7</name>
    <name evidence="4" type="ORF">MS3_00007117</name>
    <name evidence="5" type="ORF">MS3_06918</name>
</gene>
<dbReference type="AlphaFoldDB" id="A0A095C8I8"/>
<dbReference type="Proteomes" id="UP000471633">
    <property type="component" value="Unassembled WGS sequence"/>
</dbReference>
<dbReference type="InterPro" id="IPR002818">
    <property type="entry name" value="DJ-1/PfpI"/>
</dbReference>
<dbReference type="InterPro" id="IPR006287">
    <property type="entry name" value="DJ-1"/>
</dbReference>
<reference evidence="5" key="1">
    <citation type="journal article" date="2012" name="Nat. Genet.">
        <title>Whole-genome sequence of Schistosoma haematobium.</title>
        <authorList>
            <person name="Young N.D."/>
            <person name="Jex A.R."/>
            <person name="Li B."/>
            <person name="Liu S."/>
            <person name="Yang L."/>
            <person name="Xiong Z."/>
            <person name="Li Y."/>
            <person name="Cantacessi C."/>
            <person name="Hall R.S."/>
            <person name="Xu X."/>
            <person name="Chen F."/>
            <person name="Wu X."/>
            <person name="Zerlotini A."/>
            <person name="Oliveira G."/>
            <person name="Hofmann A."/>
            <person name="Zhang G."/>
            <person name="Fang X."/>
            <person name="Kang Y."/>
            <person name="Campbell B.E."/>
            <person name="Loukas A."/>
            <person name="Ranganathan S."/>
            <person name="Rollinson D."/>
            <person name="Rinaldi G."/>
            <person name="Brindley P.J."/>
            <person name="Yang H."/>
            <person name="Wang J."/>
            <person name="Wang J."/>
            <person name="Gasser R.B."/>
        </authorList>
    </citation>
    <scope>NUCLEOTIDE SEQUENCE [LARGE SCALE GENOMIC DNA]</scope>
</reference>
<evidence type="ECO:0000313" key="6">
    <source>
        <dbReference type="Proteomes" id="UP000471633"/>
    </source>
</evidence>